<feature type="transmembrane region" description="Helical" evidence="1">
    <location>
        <begin position="125"/>
        <end position="143"/>
    </location>
</feature>
<dbReference type="RefSeq" id="XP_067068601.1">
    <property type="nucleotide sequence ID" value="XM_067213004.1"/>
</dbReference>
<sequence length="179" mass="20704">MLEPIIVRQPDGDSKIGIPPELDLLLAYSISRNPIVEMWNISTVTIEQLRWIYFKHEIYFYIFFVLSLLFESIFIPPAVSVLASIFKYGIIENHFPILAGIIFNITFTCILTTLSIINIFKRSPLIWKLFTYITALWLLWQLISPIIQGRYYIIVISTRVVSAILAKFLSKALSKMLSL</sequence>
<keyword evidence="1" id="KW-0812">Transmembrane</keyword>
<name>A0A1J4MTJ1_9CRYT</name>
<dbReference type="VEuPathDB" id="CryptoDB:cand_027760"/>
<feature type="transmembrane region" description="Helical" evidence="1">
    <location>
        <begin position="97"/>
        <end position="120"/>
    </location>
</feature>
<evidence type="ECO:0000256" key="1">
    <source>
        <dbReference type="SAM" id="Phobius"/>
    </source>
</evidence>
<feature type="transmembrane region" description="Helical" evidence="1">
    <location>
        <begin position="149"/>
        <end position="169"/>
    </location>
</feature>
<gene>
    <name evidence="2" type="ORF">cand_027760</name>
</gene>
<dbReference type="Proteomes" id="UP000186804">
    <property type="component" value="Unassembled WGS sequence"/>
</dbReference>
<dbReference type="EMBL" id="LRBS01000052">
    <property type="protein sequence ID" value="OII76755.1"/>
    <property type="molecule type" value="Genomic_DNA"/>
</dbReference>
<organism evidence="2 3">
    <name type="scientific">Cryptosporidium andersoni</name>
    <dbReference type="NCBI Taxonomy" id="117008"/>
    <lineage>
        <taxon>Eukaryota</taxon>
        <taxon>Sar</taxon>
        <taxon>Alveolata</taxon>
        <taxon>Apicomplexa</taxon>
        <taxon>Conoidasida</taxon>
        <taxon>Coccidia</taxon>
        <taxon>Eucoccidiorida</taxon>
        <taxon>Eimeriorina</taxon>
        <taxon>Cryptosporidiidae</taxon>
        <taxon>Cryptosporidium</taxon>
    </lineage>
</organism>
<keyword evidence="1" id="KW-0472">Membrane</keyword>
<dbReference type="AlphaFoldDB" id="A0A1J4MTJ1"/>
<dbReference type="GeneID" id="92366960"/>
<evidence type="ECO:0000313" key="2">
    <source>
        <dbReference type="EMBL" id="OII76755.1"/>
    </source>
</evidence>
<reference evidence="2 3" key="1">
    <citation type="submission" date="2016-10" db="EMBL/GenBank/DDBJ databases">
        <title>Reductive evolution of mitochondrial metabolism and differential evolution of invasion-related proteins in Cryptosporidium.</title>
        <authorList>
            <person name="Liu S."/>
            <person name="Roellig D.M."/>
            <person name="Guo Y."/>
            <person name="Li N."/>
            <person name="Frace M.A."/>
            <person name="Tang K."/>
            <person name="Zhang L."/>
            <person name="Feng Y."/>
            <person name="Xiao L."/>
        </authorList>
    </citation>
    <scope>NUCLEOTIDE SEQUENCE [LARGE SCALE GENOMIC DNA]</scope>
    <source>
        <strain evidence="2">30847</strain>
    </source>
</reference>
<evidence type="ECO:0000313" key="3">
    <source>
        <dbReference type="Proteomes" id="UP000186804"/>
    </source>
</evidence>
<keyword evidence="3" id="KW-1185">Reference proteome</keyword>
<comment type="caution">
    <text evidence="2">The sequence shown here is derived from an EMBL/GenBank/DDBJ whole genome shotgun (WGS) entry which is preliminary data.</text>
</comment>
<accession>A0A1J4MTJ1</accession>
<dbReference type="OrthoDB" id="342813at2759"/>
<keyword evidence="1" id="KW-1133">Transmembrane helix</keyword>
<proteinExistence type="predicted"/>
<feature type="transmembrane region" description="Helical" evidence="1">
    <location>
        <begin position="58"/>
        <end position="85"/>
    </location>
</feature>
<protein>
    <submittedName>
        <fullName evidence="2">Uncharacterized protein</fullName>
    </submittedName>
</protein>